<evidence type="ECO:0000313" key="6">
    <source>
        <dbReference type="Proteomes" id="UP000727857"/>
    </source>
</evidence>
<evidence type="ECO:0000259" key="4">
    <source>
        <dbReference type="Pfam" id="PF21302"/>
    </source>
</evidence>
<dbReference type="EMBL" id="JADINF010000117">
    <property type="protein sequence ID" value="MBO8424291.1"/>
    <property type="molecule type" value="Genomic_DNA"/>
</dbReference>
<feature type="binding site" evidence="1">
    <location>
        <position position="25"/>
    </location>
    <ligand>
        <name>Zn(2+)</name>
        <dbReference type="ChEBI" id="CHEBI:29105"/>
    </ligand>
</feature>
<accession>A0A940DGG6</accession>
<dbReference type="CDD" id="cd02440">
    <property type="entry name" value="AdoMet_MTases"/>
    <property type="match status" value="1"/>
</dbReference>
<keyword evidence="1" id="KW-0479">Metal-binding</keyword>
<protein>
    <submittedName>
        <fullName evidence="5">Methyltransferase domain-containing protein</fullName>
    </submittedName>
</protein>
<keyword evidence="2" id="KW-0949">S-adenosyl-L-methionine</keyword>
<dbReference type="PIRSF" id="PIRSF018249">
    <property type="entry name" value="MyrA_prd"/>
    <property type="match status" value="1"/>
</dbReference>
<dbReference type="SUPFAM" id="SSF53335">
    <property type="entry name" value="S-adenosyl-L-methionine-dependent methyltransferases"/>
    <property type="match status" value="1"/>
</dbReference>
<dbReference type="PANTHER" id="PTHR43460:SF1">
    <property type="entry name" value="METHYLTRANSFERASE TYPE 11 DOMAIN-CONTAINING PROTEIN"/>
    <property type="match status" value="1"/>
</dbReference>
<dbReference type="Gene3D" id="3.40.50.150">
    <property type="entry name" value="Vaccinia Virus protein VP39"/>
    <property type="match status" value="1"/>
</dbReference>
<evidence type="ECO:0000313" key="5">
    <source>
        <dbReference type="EMBL" id="MBO8424291.1"/>
    </source>
</evidence>
<feature type="binding site" evidence="1">
    <location>
        <position position="29"/>
    </location>
    <ligand>
        <name>Zn(2+)</name>
        <dbReference type="ChEBI" id="CHEBI:29105"/>
    </ligand>
</feature>
<evidence type="ECO:0000256" key="1">
    <source>
        <dbReference type="PIRSR" id="PIRSR018249-1"/>
    </source>
</evidence>
<feature type="binding site" evidence="2">
    <location>
        <position position="183"/>
    </location>
    <ligand>
        <name>S-adenosyl-L-methionine</name>
        <dbReference type="ChEBI" id="CHEBI:59789"/>
    </ligand>
</feature>
<dbReference type="AlphaFoldDB" id="A0A940DGG6"/>
<sequence length="268" mass="29018">MRNYSRLVCPKCKEKLVRQGGSLYCANGHCYDVAASGYVNLAGGSKSSADSGGSKEMTAARHRIMSLGYYDGLLEKVRKAVAAFSPRFVVDCGAGEGRFAHALAEAFPEADVAGTDLAKSAVNVASRNVQNAVFAVANSNALPYADGTADVAVCAFAPVFPKEISRILRAGGGFLRITPGARHLYGLKEKLYEKPYLNEEAEDVPEGFTLKEVVRSEYPFTVEGEDVRALIQMTPYYYRTAAEAVDRVSAEKELTTELAFRIDVFVKA</sequence>
<keyword evidence="5" id="KW-0489">Methyltransferase</keyword>
<proteinExistence type="predicted"/>
<dbReference type="InterPro" id="IPR029063">
    <property type="entry name" value="SAM-dependent_MTases_sf"/>
</dbReference>
<comment type="caution">
    <text evidence="5">The sequence shown here is derived from an EMBL/GenBank/DDBJ whole genome shotgun (WGS) entry which is preliminary data.</text>
</comment>
<dbReference type="InterPro" id="IPR048647">
    <property type="entry name" value="RlmA_N"/>
</dbReference>
<name>A0A940DGG6_9FIRM</name>
<feature type="binding site" evidence="2">
    <location>
        <position position="70"/>
    </location>
    <ligand>
        <name>S-adenosyl-L-methionine</name>
        <dbReference type="ChEBI" id="CHEBI:59789"/>
    </ligand>
</feature>
<dbReference type="GO" id="GO:0046872">
    <property type="term" value="F:metal ion binding"/>
    <property type="evidence" value="ECO:0007669"/>
    <property type="project" value="UniProtKB-KW"/>
</dbReference>
<organism evidence="5 6">
    <name type="scientific">Candidatus Stercoripulliclostridium pullicola</name>
    <dbReference type="NCBI Taxonomy" id="2840953"/>
    <lineage>
        <taxon>Bacteria</taxon>
        <taxon>Bacillati</taxon>
        <taxon>Bacillota</taxon>
        <taxon>Clostridia</taxon>
        <taxon>Eubacteriales</taxon>
        <taxon>Candidatus Stercoripulliclostridium</taxon>
    </lineage>
</organism>
<reference evidence="5" key="1">
    <citation type="submission" date="2020-10" db="EMBL/GenBank/DDBJ databases">
        <authorList>
            <person name="Gilroy R."/>
        </authorList>
    </citation>
    <scope>NUCLEOTIDE SEQUENCE</scope>
    <source>
        <strain evidence="5">517</strain>
    </source>
</reference>
<dbReference type="GO" id="GO:0008168">
    <property type="term" value="F:methyltransferase activity"/>
    <property type="evidence" value="ECO:0007669"/>
    <property type="project" value="UniProtKB-KW"/>
</dbReference>
<dbReference type="Proteomes" id="UP000727857">
    <property type="component" value="Unassembled WGS sequence"/>
</dbReference>
<feature type="domain" description="Methyltransferase" evidence="3">
    <location>
        <begin position="89"/>
        <end position="172"/>
    </location>
</feature>
<feature type="domain" description="23S rRNA (guanine(745)-N(1))-methyltransferase N-terminal" evidence="4">
    <location>
        <begin position="8"/>
        <end position="41"/>
    </location>
</feature>
<feature type="binding site" evidence="2">
    <location>
        <begin position="96"/>
        <end position="97"/>
    </location>
    <ligand>
        <name>S-adenosyl-L-methionine</name>
        <dbReference type="ChEBI" id="CHEBI:59789"/>
    </ligand>
</feature>
<dbReference type="InterPro" id="IPR041698">
    <property type="entry name" value="Methyltransf_25"/>
</dbReference>
<evidence type="ECO:0000259" key="3">
    <source>
        <dbReference type="Pfam" id="PF13649"/>
    </source>
</evidence>
<dbReference type="InterPro" id="IPR052939">
    <property type="entry name" value="23S_rRNA_MeTrnsfrase_RlmA"/>
</dbReference>
<keyword evidence="1" id="KW-0862">Zinc</keyword>
<dbReference type="Pfam" id="PF13649">
    <property type="entry name" value="Methyltransf_25"/>
    <property type="match status" value="1"/>
</dbReference>
<keyword evidence="5" id="KW-0808">Transferase</keyword>
<reference evidence="5" key="2">
    <citation type="journal article" date="2021" name="PeerJ">
        <title>Extensive microbial diversity within the chicken gut microbiome revealed by metagenomics and culture.</title>
        <authorList>
            <person name="Gilroy R."/>
            <person name="Ravi A."/>
            <person name="Getino M."/>
            <person name="Pursley I."/>
            <person name="Horton D.L."/>
            <person name="Alikhan N.F."/>
            <person name="Baker D."/>
            <person name="Gharbi K."/>
            <person name="Hall N."/>
            <person name="Watson M."/>
            <person name="Adriaenssens E.M."/>
            <person name="Foster-Nyarko E."/>
            <person name="Jarju S."/>
            <person name="Secka A."/>
            <person name="Antonio M."/>
            <person name="Oren A."/>
            <person name="Chaudhuri R.R."/>
            <person name="La Ragione R."/>
            <person name="Hildebrand F."/>
            <person name="Pallen M.J."/>
        </authorList>
    </citation>
    <scope>NUCLEOTIDE SEQUENCE</scope>
    <source>
        <strain evidence="5">517</strain>
    </source>
</reference>
<dbReference type="InterPro" id="IPR016718">
    <property type="entry name" value="rRNA_m1G-MeTrfase_A_prd"/>
</dbReference>
<dbReference type="Pfam" id="PF21302">
    <property type="entry name" value="Zn_ribbon_RlmA"/>
    <property type="match status" value="1"/>
</dbReference>
<dbReference type="PANTHER" id="PTHR43460">
    <property type="entry name" value="METHYLTRANSFERASE"/>
    <property type="match status" value="1"/>
</dbReference>
<gene>
    <name evidence="5" type="ORF">IAB16_04675</name>
</gene>
<evidence type="ECO:0000256" key="2">
    <source>
        <dbReference type="PIRSR" id="PIRSR018249-2"/>
    </source>
</evidence>
<dbReference type="GO" id="GO:0032259">
    <property type="term" value="P:methylation"/>
    <property type="evidence" value="ECO:0007669"/>
    <property type="project" value="UniProtKB-KW"/>
</dbReference>